<accession>A0AC61MVV6</accession>
<keyword evidence="2" id="KW-1185">Reference proteome</keyword>
<evidence type="ECO:0000313" key="1">
    <source>
        <dbReference type="EMBL" id="QUC66732.1"/>
    </source>
</evidence>
<reference evidence="1" key="1">
    <citation type="submission" date="2021-01" db="EMBL/GenBank/DDBJ databases">
        <title>Complete genome sequence of Clostridiales bacterium R-7.</title>
        <authorList>
            <person name="Mahoney-Kurpe S.C."/>
            <person name="Palevich N."/>
            <person name="Koike S."/>
            <person name="Moon C.D."/>
            <person name="Attwood G.T."/>
        </authorList>
    </citation>
    <scope>NUCLEOTIDE SEQUENCE</scope>
    <source>
        <strain evidence="1">R-7</strain>
    </source>
</reference>
<gene>
    <name evidence="1" type="primary">rnc</name>
    <name evidence="1" type="ORF">JYE49_12880</name>
</gene>
<dbReference type="EC" id="3.1.26.3" evidence="1"/>
<dbReference type="Proteomes" id="UP000682782">
    <property type="component" value="Chromosome"/>
</dbReference>
<evidence type="ECO:0000313" key="2">
    <source>
        <dbReference type="Proteomes" id="UP000682782"/>
    </source>
</evidence>
<protein>
    <submittedName>
        <fullName evidence="1">Ribonuclease III</fullName>
        <ecNumber evidence="1">3.1.26.3</ecNumber>
    </submittedName>
</protein>
<dbReference type="EMBL" id="CP068393">
    <property type="protein sequence ID" value="QUC66732.1"/>
    <property type="molecule type" value="Genomic_DNA"/>
</dbReference>
<keyword evidence="1" id="KW-0378">Hydrolase</keyword>
<sequence length="218" mass="23651">MLDQVMKALGYTFRDEALLRRALTHPSMGKNDNQRLEFLGDAVLQYLMSDALYQAHPDEREGALTHRRALLVCEAALSPIAKKLGLGEALIMDRGEELTGGREKPSVLCDTMEAVLAAVYLDGGMEAARGVVERCWPEEGEVSRPLQDAKGALQEVLQKDGGDAPTYEITGQSGPPHAPVFRATVYRYGKALAEGEGKTKKQAEQAAALAALQQIQNS</sequence>
<organism evidence="1 2">
    <name type="scientific">Aristaeella hokkaidonensis</name>
    <dbReference type="NCBI Taxonomy" id="3046382"/>
    <lineage>
        <taxon>Bacteria</taxon>
        <taxon>Bacillati</taxon>
        <taxon>Bacillota</taxon>
        <taxon>Clostridia</taxon>
        <taxon>Eubacteriales</taxon>
        <taxon>Aristaeellaceae</taxon>
        <taxon>Aristaeella</taxon>
    </lineage>
</organism>
<proteinExistence type="predicted"/>
<name>A0AC61MVV6_9FIRM</name>